<keyword evidence="8" id="KW-1185">Reference proteome</keyword>
<sequence>MKRDHIVFIIAVLLQVLFLYAAVSKVSDMEKFRTEVGQSPLLTYFVQPIAIGVPAFELAIVVLLYFSSTRLMGLYLSFFLMTTFTAYVVAIMYFASYVPCSCGGILSEMNWEQHLVFNLTFTGIALAGVILAETLLFKIDKKVKPAA</sequence>
<evidence type="ECO:0000256" key="2">
    <source>
        <dbReference type="ARBA" id="ARBA00022692"/>
    </source>
</evidence>
<keyword evidence="4 5" id="KW-0472">Membrane</keyword>
<proteinExistence type="predicted"/>
<dbReference type="RefSeq" id="WP_247810401.1">
    <property type="nucleotide sequence ID" value="NZ_CP095855.1"/>
</dbReference>
<evidence type="ECO:0000256" key="5">
    <source>
        <dbReference type="SAM" id="Phobius"/>
    </source>
</evidence>
<dbReference type="Pfam" id="PF07291">
    <property type="entry name" value="MauE"/>
    <property type="match status" value="1"/>
</dbReference>
<evidence type="ECO:0000256" key="4">
    <source>
        <dbReference type="ARBA" id="ARBA00023136"/>
    </source>
</evidence>
<feature type="transmembrane region" description="Helical" evidence="5">
    <location>
        <begin position="115"/>
        <end position="137"/>
    </location>
</feature>
<protein>
    <recommendedName>
        <fullName evidence="6">Methylamine utilisation protein MauE domain-containing protein</fullName>
    </recommendedName>
</protein>
<gene>
    <name evidence="7" type="ORF">MYF79_24210</name>
</gene>
<evidence type="ECO:0000313" key="8">
    <source>
        <dbReference type="Proteomes" id="UP000830198"/>
    </source>
</evidence>
<organism evidence="7 8">
    <name type="scientific">Chitinophaga filiformis</name>
    <name type="common">Myxococcus filiformis</name>
    <name type="synonym">Flexibacter filiformis</name>
    <dbReference type="NCBI Taxonomy" id="104663"/>
    <lineage>
        <taxon>Bacteria</taxon>
        <taxon>Pseudomonadati</taxon>
        <taxon>Bacteroidota</taxon>
        <taxon>Chitinophagia</taxon>
        <taxon>Chitinophagales</taxon>
        <taxon>Chitinophagaceae</taxon>
        <taxon>Chitinophaga</taxon>
    </lineage>
</organism>
<feature type="domain" description="Methylamine utilisation protein MauE" evidence="6">
    <location>
        <begin position="4"/>
        <end position="130"/>
    </location>
</feature>
<evidence type="ECO:0000259" key="6">
    <source>
        <dbReference type="Pfam" id="PF07291"/>
    </source>
</evidence>
<feature type="transmembrane region" description="Helical" evidence="5">
    <location>
        <begin position="73"/>
        <end position="95"/>
    </location>
</feature>
<keyword evidence="3 5" id="KW-1133">Transmembrane helix</keyword>
<evidence type="ECO:0000256" key="3">
    <source>
        <dbReference type="ARBA" id="ARBA00022989"/>
    </source>
</evidence>
<name>A0ABY4HW95_CHIFI</name>
<feature type="transmembrane region" description="Helical" evidence="5">
    <location>
        <begin position="45"/>
        <end position="66"/>
    </location>
</feature>
<dbReference type="InterPro" id="IPR009908">
    <property type="entry name" value="Methylamine_util_MauE"/>
</dbReference>
<keyword evidence="2 5" id="KW-0812">Transmembrane</keyword>
<reference evidence="7 8" key="1">
    <citation type="submission" date="2022-04" db="EMBL/GenBank/DDBJ databases">
        <title>The arsenic-methylating capacity of Chitinophaga filiformis YT5 during chitin decomposition.</title>
        <authorList>
            <person name="Chen G."/>
            <person name="Liang Y."/>
        </authorList>
    </citation>
    <scope>NUCLEOTIDE SEQUENCE [LARGE SCALE GENOMIC DNA]</scope>
    <source>
        <strain evidence="7 8">YT5</strain>
    </source>
</reference>
<dbReference type="Proteomes" id="UP000830198">
    <property type="component" value="Chromosome"/>
</dbReference>
<evidence type="ECO:0000313" key="7">
    <source>
        <dbReference type="EMBL" id="UPK68060.1"/>
    </source>
</evidence>
<accession>A0ABY4HW95</accession>
<comment type="subcellular location">
    <subcellularLocation>
        <location evidence="1">Membrane</location>
        <topology evidence="1">Multi-pass membrane protein</topology>
    </subcellularLocation>
</comment>
<dbReference type="EMBL" id="CP095855">
    <property type="protein sequence ID" value="UPK68060.1"/>
    <property type="molecule type" value="Genomic_DNA"/>
</dbReference>
<evidence type="ECO:0000256" key="1">
    <source>
        <dbReference type="ARBA" id="ARBA00004141"/>
    </source>
</evidence>